<dbReference type="AlphaFoldDB" id="A0A9D1G7F9"/>
<evidence type="ECO:0000256" key="10">
    <source>
        <dbReference type="ARBA" id="ARBA00022967"/>
    </source>
</evidence>
<dbReference type="Gene3D" id="3.40.1110.10">
    <property type="entry name" value="Calcium-transporting ATPase, cytoplasmic domain N"/>
    <property type="match status" value="1"/>
</dbReference>
<evidence type="ECO:0000256" key="9">
    <source>
        <dbReference type="ARBA" id="ARBA00022840"/>
    </source>
</evidence>
<reference evidence="16" key="1">
    <citation type="submission" date="2020-10" db="EMBL/GenBank/DDBJ databases">
        <authorList>
            <person name="Gilroy R."/>
        </authorList>
    </citation>
    <scope>NUCLEOTIDE SEQUENCE</scope>
    <source>
        <strain evidence="16">14508</strain>
    </source>
</reference>
<evidence type="ECO:0000256" key="12">
    <source>
        <dbReference type="ARBA" id="ARBA00023136"/>
    </source>
</evidence>
<evidence type="ECO:0000259" key="15">
    <source>
        <dbReference type="SMART" id="SM00831"/>
    </source>
</evidence>
<dbReference type="InterPro" id="IPR023298">
    <property type="entry name" value="ATPase_P-typ_TM_dom_sf"/>
</dbReference>
<sequence>MYYHDSIKEVEKKFNTNLECGLNTAQVQQKTHPTFKNQLEEKKRKSWFLVFLSQLTDPLIYILGVAFIISLLLKEVVDAFIILSVVILNAIIGSVEECKAEKALEELKKMSAPHCLVKRNQKVIEIPAKDLVVGDLVLLETGRTVPADLRLTKTMNLKIDESSLTGESVPVEKDANLCLKPNTALGDQKNMAFMSTNVAYGKGEGIVTHIGMNTQIGKIAKMLSDEKDTLTPLQKKLGELGKVLGMIAISICFLLLIVALIQKRNVIEMLITSISLAVAAIPEGLPAVVTIVLSMGVQKMAKVNTIVRKLHSVETLGAVNIICSDKTGTLTQNKMTVIQAYQNQKQYPDLNSQELSFLALGMSLCNDAFYEKNQYLGDPTEIALLVMAKNLKIDKDKIDKIYPRMQELPFDSRRKMMSTLHQMKGQTIQFCKGALDQLILRCSHQKVRDIILPLNEKEKKEILMQGEKMARQSMRVLALAYKPTSQIEEKNLIFVGMVGMIDPPRKEAIQAIQDLKEAGIETIMITGDHKNTAFAIAKELDIVQNETECISGAELDKLNEKELARQIQQYRVFSRVTPEHKVKIVKALKENENIVAMTGDGVNDAPSLKAADIGIAMGISGTDVAKGAADMVLSDDNFASIEKAVKEGRGIYANIKKSLLFLLSSNIGEILTMFLGVLLNLPIPLLAIHILWVNLLTDSFPALALGQDDNGDTLMHQKPRNARESLFAHGGMKILILYGLIIGLVSLSAYMIVPIYHLMQQHIPITYVNILQILKDPLILKKAQTYAFCTLALSQLFHSIGMKNMENSAFDKRLFQNKLLILSFLLGYLIQILVTEVPFLSQAFKTTHLAFSDWIIITFFSMIPLVVHELLAWIKKIKRKQKLS</sequence>
<evidence type="ECO:0000256" key="2">
    <source>
        <dbReference type="ARBA" id="ARBA00005675"/>
    </source>
</evidence>
<keyword evidence="10" id="KW-1278">Translocase</keyword>
<dbReference type="InterPro" id="IPR023214">
    <property type="entry name" value="HAD_sf"/>
</dbReference>
<feature type="transmembrane region" description="Helical" evidence="14">
    <location>
        <begin position="47"/>
        <end position="73"/>
    </location>
</feature>
<organism evidence="16 17">
    <name type="scientific">Candidatus Caccosoma faecigallinarum</name>
    <dbReference type="NCBI Taxonomy" id="2840720"/>
    <lineage>
        <taxon>Bacteria</taxon>
        <taxon>Bacillati</taxon>
        <taxon>Bacillota</taxon>
        <taxon>Bacillota incertae sedis</taxon>
        <taxon>Candidatus Caccosoma</taxon>
    </lineage>
</organism>
<keyword evidence="6 14" id="KW-0812">Transmembrane</keyword>
<name>A0A9D1G7F9_9FIRM</name>
<keyword evidence="7" id="KW-0479">Metal-binding</keyword>
<dbReference type="PROSITE" id="PS00154">
    <property type="entry name" value="ATPASE_E1_E2"/>
    <property type="match status" value="1"/>
</dbReference>
<reference evidence="16" key="2">
    <citation type="journal article" date="2021" name="PeerJ">
        <title>Extensive microbial diversity within the chicken gut microbiome revealed by metagenomics and culture.</title>
        <authorList>
            <person name="Gilroy R."/>
            <person name="Ravi A."/>
            <person name="Getino M."/>
            <person name="Pursley I."/>
            <person name="Horton D.L."/>
            <person name="Alikhan N.F."/>
            <person name="Baker D."/>
            <person name="Gharbi K."/>
            <person name="Hall N."/>
            <person name="Watson M."/>
            <person name="Adriaenssens E.M."/>
            <person name="Foster-Nyarko E."/>
            <person name="Jarju S."/>
            <person name="Secka A."/>
            <person name="Antonio M."/>
            <person name="Oren A."/>
            <person name="Chaudhuri R.R."/>
            <person name="La Ragione R."/>
            <person name="Hildebrand F."/>
            <person name="Pallen M.J."/>
        </authorList>
    </citation>
    <scope>NUCLEOTIDE SEQUENCE</scope>
    <source>
        <strain evidence="16">14508</strain>
    </source>
</reference>
<comment type="catalytic activity">
    <reaction evidence="13">
        <text>Ca(2+)(in) + ATP + H2O = Ca(2+)(out) + ADP + phosphate + H(+)</text>
        <dbReference type="Rhea" id="RHEA:18105"/>
        <dbReference type="ChEBI" id="CHEBI:15377"/>
        <dbReference type="ChEBI" id="CHEBI:15378"/>
        <dbReference type="ChEBI" id="CHEBI:29108"/>
        <dbReference type="ChEBI" id="CHEBI:30616"/>
        <dbReference type="ChEBI" id="CHEBI:43474"/>
        <dbReference type="ChEBI" id="CHEBI:456216"/>
        <dbReference type="EC" id="7.2.2.10"/>
    </reaction>
</comment>
<feature type="transmembrane region" description="Helical" evidence="14">
    <location>
        <begin position="854"/>
        <end position="874"/>
    </location>
</feature>
<dbReference type="FunFam" id="3.40.50.1000:FF:000028">
    <property type="entry name" value="Calcium-transporting P-type ATPase, putative"/>
    <property type="match status" value="1"/>
</dbReference>
<dbReference type="InterPro" id="IPR001757">
    <property type="entry name" value="P_typ_ATPase"/>
</dbReference>
<dbReference type="SUPFAM" id="SSF81665">
    <property type="entry name" value="Calcium ATPase, transmembrane domain M"/>
    <property type="match status" value="1"/>
</dbReference>
<dbReference type="PANTHER" id="PTHR42861">
    <property type="entry name" value="CALCIUM-TRANSPORTING ATPASE"/>
    <property type="match status" value="1"/>
</dbReference>
<dbReference type="SUPFAM" id="SSF56784">
    <property type="entry name" value="HAD-like"/>
    <property type="match status" value="1"/>
</dbReference>
<dbReference type="FunFam" id="2.70.150.10:FF:000016">
    <property type="entry name" value="Calcium-transporting P-type ATPase putative"/>
    <property type="match status" value="1"/>
</dbReference>
<dbReference type="SFLD" id="SFLDS00003">
    <property type="entry name" value="Haloacid_Dehalogenase"/>
    <property type="match status" value="1"/>
</dbReference>
<comment type="subcellular location">
    <subcellularLocation>
        <location evidence="1">Cell membrane</location>
        <topology evidence="1">Multi-pass membrane protein</topology>
    </subcellularLocation>
</comment>
<dbReference type="PRINTS" id="PR00120">
    <property type="entry name" value="HATPASE"/>
</dbReference>
<feature type="transmembrane region" description="Helical" evidence="14">
    <location>
        <begin position="726"/>
        <end position="753"/>
    </location>
</feature>
<evidence type="ECO:0000313" key="16">
    <source>
        <dbReference type="EMBL" id="HIT16907.1"/>
    </source>
</evidence>
<keyword evidence="12 14" id="KW-0472">Membrane</keyword>
<keyword evidence="5" id="KW-0106">Calcium</keyword>
<dbReference type="InterPro" id="IPR008250">
    <property type="entry name" value="ATPase_P-typ_transduc_dom_A_sf"/>
</dbReference>
<evidence type="ECO:0000313" key="17">
    <source>
        <dbReference type="Proteomes" id="UP000886893"/>
    </source>
</evidence>
<evidence type="ECO:0000256" key="11">
    <source>
        <dbReference type="ARBA" id="ARBA00022989"/>
    </source>
</evidence>
<dbReference type="Gene3D" id="3.40.50.1000">
    <property type="entry name" value="HAD superfamily/HAD-like"/>
    <property type="match status" value="1"/>
</dbReference>
<dbReference type="SFLD" id="SFLDF00027">
    <property type="entry name" value="p-type_atpase"/>
    <property type="match status" value="1"/>
</dbReference>
<dbReference type="InterPro" id="IPR006068">
    <property type="entry name" value="ATPase_P-typ_cation-transptr_C"/>
</dbReference>
<dbReference type="InterPro" id="IPR018303">
    <property type="entry name" value="ATPase_P-typ_P_site"/>
</dbReference>
<dbReference type="Pfam" id="PF00690">
    <property type="entry name" value="Cation_ATPase_N"/>
    <property type="match status" value="1"/>
</dbReference>
<feature type="domain" description="Cation-transporting P-type ATPase N-terminal" evidence="15">
    <location>
        <begin position="1"/>
        <end position="75"/>
    </location>
</feature>
<evidence type="ECO:0000256" key="8">
    <source>
        <dbReference type="ARBA" id="ARBA00022741"/>
    </source>
</evidence>
<evidence type="ECO:0000256" key="3">
    <source>
        <dbReference type="ARBA" id="ARBA00012790"/>
    </source>
</evidence>
<proteinExistence type="inferred from homology"/>
<feature type="transmembrane region" description="Helical" evidence="14">
    <location>
        <begin position="79"/>
        <end position="95"/>
    </location>
</feature>
<dbReference type="InterPro" id="IPR044492">
    <property type="entry name" value="P_typ_ATPase_HD_dom"/>
</dbReference>
<dbReference type="Proteomes" id="UP000886893">
    <property type="component" value="Unassembled WGS sequence"/>
</dbReference>
<protein>
    <recommendedName>
        <fullName evidence="3">P-type Ca(2+) transporter</fullName>
        <ecNumber evidence="3">7.2.2.10</ecNumber>
    </recommendedName>
</protein>
<dbReference type="PRINTS" id="PR00119">
    <property type="entry name" value="CATATPASE"/>
</dbReference>
<dbReference type="Gene3D" id="2.70.150.10">
    <property type="entry name" value="Calcium-transporting ATPase, cytoplasmic transduction domain A"/>
    <property type="match status" value="1"/>
</dbReference>
<dbReference type="Pfam" id="PF00122">
    <property type="entry name" value="E1-E2_ATPase"/>
    <property type="match status" value="1"/>
</dbReference>
<keyword evidence="11 14" id="KW-1133">Transmembrane helix</keyword>
<evidence type="ECO:0000256" key="5">
    <source>
        <dbReference type="ARBA" id="ARBA00022568"/>
    </source>
</evidence>
<dbReference type="SUPFAM" id="SSF81653">
    <property type="entry name" value="Calcium ATPase, transduction domain A"/>
    <property type="match status" value="1"/>
</dbReference>
<accession>A0A9D1G7F9</accession>
<evidence type="ECO:0000256" key="4">
    <source>
        <dbReference type="ARBA" id="ARBA00022475"/>
    </source>
</evidence>
<keyword evidence="9" id="KW-0067">ATP-binding</keyword>
<dbReference type="EMBL" id="DVKI01000025">
    <property type="protein sequence ID" value="HIT16907.1"/>
    <property type="molecule type" value="Genomic_DNA"/>
</dbReference>
<dbReference type="FunFam" id="3.40.50.1000:FF:000001">
    <property type="entry name" value="Phospholipid-transporting ATPase IC"/>
    <property type="match status" value="1"/>
</dbReference>
<feature type="transmembrane region" description="Helical" evidence="14">
    <location>
        <begin position="814"/>
        <end position="834"/>
    </location>
</feature>
<feature type="transmembrane region" description="Helical" evidence="14">
    <location>
        <begin position="243"/>
        <end position="261"/>
    </location>
</feature>
<keyword evidence="5" id="KW-0813">Transport</keyword>
<dbReference type="NCBIfam" id="TIGR01494">
    <property type="entry name" value="ATPase_P-type"/>
    <property type="match status" value="3"/>
</dbReference>
<dbReference type="InterPro" id="IPR059000">
    <property type="entry name" value="ATPase_P-type_domA"/>
</dbReference>
<dbReference type="EC" id="7.2.2.10" evidence="3"/>
<dbReference type="InterPro" id="IPR023299">
    <property type="entry name" value="ATPase_P-typ_cyto_dom_N"/>
</dbReference>
<dbReference type="Pfam" id="PF13246">
    <property type="entry name" value="Cation_ATPase"/>
    <property type="match status" value="1"/>
</dbReference>
<keyword evidence="8" id="KW-0547">Nucleotide-binding</keyword>
<evidence type="ECO:0000256" key="6">
    <source>
        <dbReference type="ARBA" id="ARBA00022692"/>
    </source>
</evidence>
<feature type="transmembrane region" description="Helical" evidence="14">
    <location>
        <begin position="267"/>
        <end position="293"/>
    </location>
</feature>
<dbReference type="InterPro" id="IPR004014">
    <property type="entry name" value="ATPase_P-typ_cation-transptr_N"/>
</dbReference>
<comment type="caution">
    <text evidence="16">The sequence shown here is derived from an EMBL/GenBank/DDBJ whole genome shotgun (WGS) entry which is preliminary data.</text>
</comment>
<gene>
    <name evidence="16" type="ORF">IAD04_00820</name>
</gene>
<keyword evidence="4" id="KW-1003">Cell membrane</keyword>
<keyword evidence="5" id="KW-0109">Calcium transport</keyword>
<comment type="similarity">
    <text evidence="2">Belongs to the cation transport ATPase (P-type) (TC 3.A.3) family. Type IIA subfamily.</text>
</comment>
<dbReference type="SFLD" id="SFLDG00002">
    <property type="entry name" value="C1.7:_P-type_atpase_like"/>
    <property type="match status" value="1"/>
</dbReference>
<dbReference type="InterPro" id="IPR036412">
    <property type="entry name" value="HAD-like_sf"/>
</dbReference>
<dbReference type="GO" id="GO:0005388">
    <property type="term" value="F:P-type calcium transporter activity"/>
    <property type="evidence" value="ECO:0007669"/>
    <property type="project" value="UniProtKB-EC"/>
</dbReference>
<evidence type="ECO:0000256" key="13">
    <source>
        <dbReference type="ARBA" id="ARBA00048694"/>
    </source>
</evidence>
<dbReference type="GO" id="GO:0046872">
    <property type="term" value="F:metal ion binding"/>
    <property type="evidence" value="ECO:0007669"/>
    <property type="project" value="UniProtKB-KW"/>
</dbReference>
<dbReference type="SMART" id="SM00831">
    <property type="entry name" value="Cation_ATPase_N"/>
    <property type="match status" value="1"/>
</dbReference>
<dbReference type="GO" id="GO:0005524">
    <property type="term" value="F:ATP binding"/>
    <property type="evidence" value="ECO:0007669"/>
    <property type="project" value="UniProtKB-KW"/>
</dbReference>
<dbReference type="GO" id="GO:0140352">
    <property type="term" value="P:export from cell"/>
    <property type="evidence" value="ECO:0007669"/>
    <property type="project" value="UniProtKB-ARBA"/>
</dbReference>
<keyword evidence="5" id="KW-0406">Ion transport</keyword>
<dbReference type="GO" id="GO:0005886">
    <property type="term" value="C:plasma membrane"/>
    <property type="evidence" value="ECO:0007669"/>
    <property type="project" value="UniProtKB-SubCell"/>
</dbReference>
<dbReference type="Gene3D" id="1.20.1110.10">
    <property type="entry name" value="Calcium-transporting ATPase, transmembrane domain"/>
    <property type="match status" value="1"/>
</dbReference>
<dbReference type="Pfam" id="PF00689">
    <property type="entry name" value="Cation_ATPase_C"/>
    <property type="match status" value="1"/>
</dbReference>
<evidence type="ECO:0000256" key="1">
    <source>
        <dbReference type="ARBA" id="ARBA00004651"/>
    </source>
</evidence>
<dbReference type="GO" id="GO:0016887">
    <property type="term" value="F:ATP hydrolysis activity"/>
    <property type="evidence" value="ECO:0007669"/>
    <property type="project" value="InterPro"/>
</dbReference>
<evidence type="ECO:0000256" key="14">
    <source>
        <dbReference type="SAM" id="Phobius"/>
    </source>
</evidence>
<evidence type="ECO:0000256" key="7">
    <source>
        <dbReference type="ARBA" id="ARBA00022723"/>
    </source>
</evidence>